<accession>F3KLB0</accession>
<organism evidence="2">
    <name type="scientific">Candidatus Nitrosarchaeum limnium SFB1</name>
    <dbReference type="NCBI Taxonomy" id="886738"/>
    <lineage>
        <taxon>Archaea</taxon>
        <taxon>Nitrososphaerota</taxon>
        <taxon>Nitrososphaeria</taxon>
        <taxon>Nitrosopumilales</taxon>
        <taxon>Nitrosopumilaceae</taxon>
        <taxon>Nitrosarchaeum</taxon>
    </lineage>
</organism>
<sequence length="128" mass="14043">MKGKKTKVRRESRKSIKSKSKQKSKILKIVKVGNLKVKINALGKLAKYAFPCPTTNHTYTDVICAGSPSQAERTANSIANGAYACQAGCVLSVNSRTTRTGARCWYQDSNGTPQVGNRYTVRTRIDCN</sequence>
<dbReference type="EMBL" id="AEGP01000046">
    <property type="protein sequence ID" value="EGG41847.1"/>
    <property type="molecule type" value="Genomic_DNA"/>
</dbReference>
<dbReference type="AlphaFoldDB" id="F3KLB0"/>
<feature type="region of interest" description="Disordered" evidence="1">
    <location>
        <begin position="1"/>
        <end position="23"/>
    </location>
</feature>
<protein>
    <submittedName>
        <fullName evidence="2">Uncharacterized protein</fullName>
    </submittedName>
</protein>
<evidence type="ECO:0000313" key="2">
    <source>
        <dbReference type="EMBL" id="EGG41847.1"/>
    </source>
</evidence>
<name>F3KLB0_9ARCH</name>
<reference evidence="2" key="1">
    <citation type="journal article" date="2011" name="PLoS ONE">
        <title>Genome of a low-salinity ammonia-oxidizing archaeon determined by single-cell and metagenomic analysis.</title>
        <authorList>
            <person name="Blainey P.C."/>
            <person name="Mosier A.C."/>
            <person name="Potanina A."/>
            <person name="Francis C.A."/>
            <person name="Quake S.R."/>
        </authorList>
    </citation>
    <scope>NUCLEOTIDE SEQUENCE [LARGE SCALE GENOMIC DNA]</scope>
    <source>
        <strain evidence="2">SFB1</strain>
    </source>
</reference>
<dbReference type="HOGENOM" id="CLU_1954562_0_0_2"/>
<proteinExistence type="predicted"/>
<gene>
    <name evidence="2" type="ORF">Nlim_1290</name>
</gene>
<evidence type="ECO:0000256" key="1">
    <source>
        <dbReference type="SAM" id="MobiDB-lite"/>
    </source>
</evidence>
<dbReference type="Proteomes" id="UP000004348">
    <property type="component" value="Chromosome"/>
</dbReference>
<comment type="caution">
    <text evidence="2">The sequence shown here is derived from an EMBL/GenBank/DDBJ whole genome shotgun (WGS) entry which is preliminary data.</text>
</comment>